<evidence type="ECO:0000313" key="2">
    <source>
        <dbReference type="EMBL" id="SVD00827.1"/>
    </source>
</evidence>
<accession>A0A382RUT7</accession>
<evidence type="ECO:0000256" key="1">
    <source>
        <dbReference type="SAM" id="Phobius"/>
    </source>
</evidence>
<sequence>MKLHILIAISVLLIYPASAFAGSGDVTIGTDLSEYAKGDTISVSGSIAGFGEVDIFGNLKLDVNDVALRVVDPINNIVTIAQITPNSDGTFTASIPTDSPTWKKAGTYTIMANYGAGSNSASFDFTIPDTEAIEEVTEAIEEVGEAIEAVSEEIVESVEEVIEAVVPGGLQCGPGTHADGDYCVVDESFELETDSSSMTDLMLGASIVFGIAVAIIIALRLIGKASRS</sequence>
<keyword evidence="1" id="KW-1133">Transmembrane helix</keyword>
<gene>
    <name evidence="2" type="ORF">METZ01_LOCUS353681</name>
</gene>
<keyword evidence="1" id="KW-0812">Transmembrane</keyword>
<organism evidence="2">
    <name type="scientific">marine metagenome</name>
    <dbReference type="NCBI Taxonomy" id="408172"/>
    <lineage>
        <taxon>unclassified sequences</taxon>
        <taxon>metagenomes</taxon>
        <taxon>ecological metagenomes</taxon>
    </lineage>
</organism>
<protein>
    <recommendedName>
        <fullName evidence="3">Macroglobulin domain-containing protein</fullName>
    </recommendedName>
</protein>
<evidence type="ECO:0008006" key="3">
    <source>
        <dbReference type="Google" id="ProtNLM"/>
    </source>
</evidence>
<proteinExistence type="predicted"/>
<reference evidence="2" key="1">
    <citation type="submission" date="2018-05" db="EMBL/GenBank/DDBJ databases">
        <authorList>
            <person name="Lanie J.A."/>
            <person name="Ng W.-L."/>
            <person name="Kazmierczak K.M."/>
            <person name="Andrzejewski T.M."/>
            <person name="Davidsen T.M."/>
            <person name="Wayne K.J."/>
            <person name="Tettelin H."/>
            <person name="Glass J.I."/>
            <person name="Rusch D."/>
            <person name="Podicherti R."/>
            <person name="Tsui H.-C.T."/>
            <person name="Winkler M.E."/>
        </authorList>
    </citation>
    <scope>NUCLEOTIDE SEQUENCE</scope>
</reference>
<feature type="transmembrane region" description="Helical" evidence="1">
    <location>
        <begin position="201"/>
        <end position="222"/>
    </location>
</feature>
<keyword evidence="1" id="KW-0472">Membrane</keyword>
<dbReference type="EMBL" id="UINC01123986">
    <property type="protein sequence ID" value="SVD00827.1"/>
    <property type="molecule type" value="Genomic_DNA"/>
</dbReference>
<name>A0A382RUT7_9ZZZZ</name>
<dbReference type="AlphaFoldDB" id="A0A382RUT7"/>